<name>A0A5D3B5F7_9TREE</name>
<evidence type="ECO:0000256" key="1">
    <source>
        <dbReference type="ARBA" id="ARBA00022793"/>
    </source>
</evidence>
<feature type="region of interest" description="Disordered" evidence="3">
    <location>
        <begin position="1"/>
        <end position="38"/>
    </location>
</feature>
<reference evidence="4 5" key="1">
    <citation type="submission" date="2017-05" db="EMBL/GenBank/DDBJ databases">
        <title>The Genome Sequence of Tsuchiyaea wingfieldii DSM 27421.</title>
        <authorList>
            <person name="Cuomo C."/>
            <person name="Passer A."/>
            <person name="Billmyre B."/>
            <person name="Heitman J."/>
        </authorList>
    </citation>
    <scope>NUCLEOTIDE SEQUENCE [LARGE SCALE GENOMIC DNA]</scope>
    <source>
        <strain evidence="4 5">DSM 27421</strain>
    </source>
</reference>
<dbReference type="Proteomes" id="UP000322245">
    <property type="component" value="Unassembled WGS sequence"/>
</dbReference>
<dbReference type="GO" id="GO:0004609">
    <property type="term" value="F:phosphatidylserine decarboxylase activity"/>
    <property type="evidence" value="ECO:0007669"/>
    <property type="project" value="InterPro"/>
</dbReference>
<dbReference type="PANTHER" id="PTHR10067">
    <property type="entry name" value="PHOSPHATIDYLSERINE DECARBOXYLASE"/>
    <property type="match status" value="1"/>
</dbReference>
<dbReference type="EMBL" id="NIDF01000006">
    <property type="protein sequence ID" value="TYJ58212.1"/>
    <property type="molecule type" value="Genomic_DNA"/>
</dbReference>
<keyword evidence="1" id="KW-0210">Decarboxylase</keyword>
<evidence type="ECO:0000313" key="4">
    <source>
        <dbReference type="EMBL" id="TYJ58212.1"/>
    </source>
</evidence>
<evidence type="ECO:0000313" key="5">
    <source>
        <dbReference type="Proteomes" id="UP000322245"/>
    </source>
</evidence>
<accession>A0A5D3B5F7</accession>
<dbReference type="GO" id="GO:0008654">
    <property type="term" value="P:phospholipid biosynthetic process"/>
    <property type="evidence" value="ECO:0007669"/>
    <property type="project" value="InterPro"/>
</dbReference>
<protein>
    <submittedName>
        <fullName evidence="4">Phosphatidylserine decarboxylase</fullName>
    </submittedName>
</protein>
<keyword evidence="5" id="KW-1185">Reference proteome</keyword>
<dbReference type="InterPro" id="IPR003817">
    <property type="entry name" value="PS_Dcarbxylase"/>
</dbReference>
<gene>
    <name evidence="4" type="ORF">B9479_001036</name>
</gene>
<dbReference type="AlphaFoldDB" id="A0A5D3B5F7"/>
<keyword evidence="2" id="KW-0456">Lyase</keyword>
<sequence length="435" mass="47353">MATTSPPTNGNPANAPATPVPKPTQPLPEELGAPLEDSLDHIVSNSKPVKGSHKDQLAPSVIREDAVHSHGAAAKKWVSKFFPSEETLDHLFAAQHMGNYVIDRVSGKKIFETMPIYVRIGMHLLFVSGNSYMSYKSVEKLLQDKSIKQGKTYDQTGPDVREHIEAFIATYDLPLNELLVQNLDQYPTFNSFFSRRLVPTARPITAPHDPTIVISPADCRVTVYETVDLAKQFWIKGKQFDIPSLLLGDEAEQTNGKVGSEESTDGGVGELVSDNKASLIISRLAPADYHRFHSPVEGTIVGIKDIEGELYTVNPQAINEDLNVFTLNKRSVLIINANLGPGRETVPVAFVAIGAMLVGSIGWSKTPGQKVAKGEELGWFQYGGSTTICVLPSRAGLEFDADLKENSLKQMETLVQVGMEVGKVRPIVPTGAAKV</sequence>
<feature type="compositionally biased region" description="Low complexity" evidence="3">
    <location>
        <begin position="1"/>
        <end position="17"/>
    </location>
</feature>
<evidence type="ECO:0000256" key="3">
    <source>
        <dbReference type="SAM" id="MobiDB-lite"/>
    </source>
</evidence>
<organism evidence="4 5">
    <name type="scientific">Cryptococcus floricola</name>
    <dbReference type="NCBI Taxonomy" id="2591691"/>
    <lineage>
        <taxon>Eukaryota</taxon>
        <taxon>Fungi</taxon>
        <taxon>Dikarya</taxon>
        <taxon>Basidiomycota</taxon>
        <taxon>Agaricomycotina</taxon>
        <taxon>Tremellomycetes</taxon>
        <taxon>Tremellales</taxon>
        <taxon>Cryptococcaceae</taxon>
        <taxon>Cryptococcus</taxon>
    </lineage>
</organism>
<comment type="caution">
    <text evidence="4">The sequence shown here is derived from an EMBL/GenBank/DDBJ whole genome shotgun (WGS) entry which is preliminary data.</text>
</comment>
<dbReference type="PANTHER" id="PTHR10067:SF17">
    <property type="entry name" value="PHOSPHATIDYLSERINE DECARBOXYLASE PROENZYME 2"/>
    <property type="match status" value="1"/>
</dbReference>
<dbReference type="Pfam" id="PF02666">
    <property type="entry name" value="PS_Dcarbxylase"/>
    <property type="match status" value="1"/>
</dbReference>
<proteinExistence type="predicted"/>
<evidence type="ECO:0000256" key="2">
    <source>
        <dbReference type="ARBA" id="ARBA00023239"/>
    </source>
</evidence>